<geneLocation type="plasmid" evidence="1 2">
    <name>unnamed1</name>
</geneLocation>
<keyword evidence="1" id="KW-0614">Plasmid</keyword>
<dbReference type="EMBL" id="CP054927">
    <property type="protein sequence ID" value="QKW47920.1"/>
    <property type="molecule type" value="Genomic_DNA"/>
</dbReference>
<dbReference type="Proteomes" id="UP000509345">
    <property type="component" value="Plasmid unnamed1"/>
</dbReference>
<accession>A0A7H8N0E9</accession>
<reference evidence="1 2" key="1">
    <citation type="submission" date="2020-06" db="EMBL/GenBank/DDBJ databases">
        <title>Genome mining for natural products.</title>
        <authorList>
            <person name="Zhang B."/>
            <person name="Shi J."/>
            <person name="Ge H."/>
        </authorList>
    </citation>
    <scope>NUCLEOTIDE SEQUENCE [LARGE SCALE GENOMIC DNA]</scope>
    <source>
        <strain evidence="1 2">NA06532</strain>
        <plasmid evidence="1 2">unnamed1</plasmid>
    </source>
</reference>
<proteinExistence type="predicted"/>
<evidence type="ECO:0000313" key="2">
    <source>
        <dbReference type="Proteomes" id="UP000509345"/>
    </source>
</evidence>
<gene>
    <name evidence="1" type="ORF">HUT09_36005</name>
</gene>
<evidence type="ECO:0000313" key="1">
    <source>
        <dbReference type="EMBL" id="QKW47920.1"/>
    </source>
</evidence>
<dbReference type="RefSeq" id="WP_176145792.1">
    <property type="nucleotide sequence ID" value="NZ_CP054927.1"/>
</dbReference>
<dbReference type="AlphaFoldDB" id="A0A7H8N0E9"/>
<sequence length="244" mass="27668">MLFREPKQPTHESADWLADADAEMYVPPALVPNTEEALEHALQRIGALEFQVERGAAEHERMWAHINRLERQLGTFLAAQVDQRDDLAGTQHCEHQELAQQTRTLIEQQCQNFARRYCDRSDLARNRPHRQRTAYLMSLLIRQLLDTEPASSWSIQQALRLAGNSGIEAAINRLRTDCVALTERIAKVGLTHEWGYDYTAGSPLDPDRQEAWASCDPDASVSFLVAPAYLVGGRIYGRQLVYTV</sequence>
<dbReference type="GeneID" id="87636672"/>
<organism evidence="1 2">
    <name type="scientific">Streptomyces microflavus</name>
    <name type="common">Streptomyces lipmanii</name>
    <dbReference type="NCBI Taxonomy" id="1919"/>
    <lineage>
        <taxon>Bacteria</taxon>
        <taxon>Bacillati</taxon>
        <taxon>Actinomycetota</taxon>
        <taxon>Actinomycetes</taxon>
        <taxon>Kitasatosporales</taxon>
        <taxon>Streptomycetaceae</taxon>
        <taxon>Streptomyces</taxon>
    </lineage>
</organism>
<protein>
    <submittedName>
        <fullName evidence="1">Uncharacterized protein</fullName>
    </submittedName>
</protein>
<name>A0A7H8N0E9_STRMI</name>